<comment type="caution">
    <text evidence="3">The sequence shown here is derived from an EMBL/GenBank/DDBJ whole genome shotgun (WGS) entry which is preliminary data.</text>
</comment>
<protein>
    <submittedName>
        <fullName evidence="3">Putative sugar epimerase YhfK</fullName>
    </submittedName>
</protein>
<sequence length="242" mass="25924">MTAQPARRIPGASADDLPHPSPTEPARPRVFLFGITGGVGRILARGLRQRGASVSGLVRTPQQAADLREAGMSIVVGDLGTTPPSELATMIAEHDVVVFAAGSNAGPRRVTDDIDLTALDRVSEAVERTPGTRLVLLSVLPEAWRERSLSDDEEHYFAVKKRAEVRLTRRDVDWLILRPSLLTDEPGTGLVSLGPAEEHGEIPRADVAAVLEALVLGSPTSRRILELDGGRTTIADAVRRCA</sequence>
<dbReference type="RefSeq" id="WP_086514081.1">
    <property type="nucleotide sequence ID" value="NZ_MDJZ01000006.1"/>
</dbReference>
<dbReference type="InterPro" id="IPR036291">
    <property type="entry name" value="NAD(P)-bd_dom_sf"/>
</dbReference>
<dbReference type="Pfam" id="PF13460">
    <property type="entry name" value="NAD_binding_10"/>
    <property type="match status" value="1"/>
</dbReference>
<name>A0A251YR98_9MICO</name>
<gene>
    <name evidence="3" type="primary">yhfK_2</name>
    <name evidence="3" type="ORF">BFL37_05120</name>
</gene>
<feature type="region of interest" description="Disordered" evidence="1">
    <location>
        <begin position="1"/>
        <end position="28"/>
    </location>
</feature>
<dbReference type="InterPro" id="IPR000534">
    <property type="entry name" value="Semialdehyde_DH_NAD-bd"/>
</dbReference>
<proteinExistence type="predicted"/>
<evidence type="ECO:0000313" key="4">
    <source>
        <dbReference type="Proteomes" id="UP000195101"/>
    </source>
</evidence>
<dbReference type="GO" id="GO:0016620">
    <property type="term" value="F:oxidoreductase activity, acting on the aldehyde or oxo group of donors, NAD or NADP as acceptor"/>
    <property type="evidence" value="ECO:0007669"/>
    <property type="project" value="InterPro"/>
</dbReference>
<dbReference type="EMBL" id="MDJZ01000006">
    <property type="protein sequence ID" value="OUE26771.1"/>
    <property type="molecule type" value="Genomic_DNA"/>
</dbReference>
<feature type="domain" description="Semialdehyde dehydrogenase NAD-binding" evidence="2">
    <location>
        <begin position="29"/>
        <end position="151"/>
    </location>
</feature>
<dbReference type="SUPFAM" id="SSF51735">
    <property type="entry name" value="NAD(P)-binding Rossmann-fold domains"/>
    <property type="match status" value="1"/>
</dbReference>
<dbReference type="PANTHER" id="PTHR15020:SF50">
    <property type="entry name" value="UPF0659 PROTEIN YMR090W"/>
    <property type="match status" value="1"/>
</dbReference>
<dbReference type="AlphaFoldDB" id="A0A251YR98"/>
<evidence type="ECO:0000259" key="2">
    <source>
        <dbReference type="SMART" id="SM00859"/>
    </source>
</evidence>
<dbReference type="Proteomes" id="UP000195101">
    <property type="component" value="Unassembled WGS sequence"/>
</dbReference>
<reference evidence="3 4" key="1">
    <citation type="submission" date="2016-08" db="EMBL/GenBank/DDBJ databases">
        <title>Genome sequence of Clavibacter michiganensis spp strain CFBP8019.</title>
        <authorList>
            <person name="Thapa S.P."/>
            <person name="Coaker G."/>
            <person name="Jacques M.-A."/>
        </authorList>
    </citation>
    <scope>NUCLEOTIDE SEQUENCE [LARGE SCALE GENOMIC DNA]</scope>
    <source>
        <strain evidence="3">CFBP8019</strain>
    </source>
</reference>
<evidence type="ECO:0000256" key="1">
    <source>
        <dbReference type="SAM" id="MobiDB-lite"/>
    </source>
</evidence>
<dbReference type="OrthoDB" id="4248066at2"/>
<dbReference type="PANTHER" id="PTHR15020">
    <property type="entry name" value="FLAVIN REDUCTASE-RELATED"/>
    <property type="match status" value="1"/>
</dbReference>
<dbReference type="InterPro" id="IPR016040">
    <property type="entry name" value="NAD(P)-bd_dom"/>
</dbReference>
<dbReference type="Gene3D" id="3.40.50.720">
    <property type="entry name" value="NAD(P)-binding Rossmann-like Domain"/>
    <property type="match status" value="1"/>
</dbReference>
<evidence type="ECO:0000313" key="3">
    <source>
        <dbReference type="EMBL" id="OUE26771.1"/>
    </source>
</evidence>
<keyword evidence="4" id="KW-1185">Reference proteome</keyword>
<dbReference type="SMART" id="SM00859">
    <property type="entry name" value="Semialdhyde_dh"/>
    <property type="match status" value="1"/>
</dbReference>
<dbReference type="GO" id="GO:0051287">
    <property type="term" value="F:NAD binding"/>
    <property type="evidence" value="ECO:0007669"/>
    <property type="project" value="InterPro"/>
</dbReference>
<organism evidence="3 4">
    <name type="scientific">Clavibacter michiganensis</name>
    <dbReference type="NCBI Taxonomy" id="28447"/>
    <lineage>
        <taxon>Bacteria</taxon>
        <taxon>Bacillati</taxon>
        <taxon>Actinomycetota</taxon>
        <taxon>Actinomycetes</taxon>
        <taxon>Micrococcales</taxon>
        <taxon>Microbacteriaceae</taxon>
        <taxon>Clavibacter</taxon>
    </lineage>
</organism>
<accession>A0A251YR98</accession>